<dbReference type="Proteomes" id="UP000823842">
    <property type="component" value="Unassembled WGS sequence"/>
</dbReference>
<dbReference type="Gene3D" id="3.10.620.30">
    <property type="match status" value="1"/>
</dbReference>
<dbReference type="Pfam" id="PF19127">
    <property type="entry name" value="Choline_bind_3"/>
    <property type="match status" value="1"/>
</dbReference>
<reference evidence="5" key="1">
    <citation type="journal article" date="2021" name="PeerJ">
        <title>Extensive microbial diversity within the chicken gut microbiome revealed by metagenomics and culture.</title>
        <authorList>
            <person name="Gilroy R."/>
            <person name="Ravi A."/>
            <person name="Getino M."/>
            <person name="Pursley I."/>
            <person name="Horton D.L."/>
            <person name="Alikhan N.F."/>
            <person name="Baker D."/>
            <person name="Gharbi K."/>
            <person name="Hall N."/>
            <person name="Watson M."/>
            <person name="Adriaenssens E.M."/>
            <person name="Foster-Nyarko E."/>
            <person name="Jarju S."/>
            <person name="Secka A."/>
            <person name="Antonio M."/>
            <person name="Oren A."/>
            <person name="Chaudhuri R.R."/>
            <person name="La Ragione R."/>
            <person name="Hildebrand F."/>
            <person name="Pallen M.J."/>
        </authorList>
    </citation>
    <scope>NUCLEOTIDE SEQUENCE</scope>
    <source>
        <strain evidence="5">ChiSjej1B19-5720</strain>
    </source>
</reference>
<dbReference type="SUPFAM" id="SSF54001">
    <property type="entry name" value="Cysteine proteinases"/>
    <property type="match status" value="1"/>
</dbReference>
<keyword evidence="1" id="KW-0677">Repeat</keyword>
<dbReference type="EMBL" id="DWYZ01000183">
    <property type="protein sequence ID" value="HJB29091.1"/>
    <property type="molecule type" value="Genomic_DNA"/>
</dbReference>
<evidence type="ECO:0000313" key="5">
    <source>
        <dbReference type="EMBL" id="HJB29091.1"/>
    </source>
</evidence>
<comment type="caution">
    <text evidence="5">The sequence shown here is derived from an EMBL/GenBank/DDBJ whole genome shotgun (WGS) entry which is preliminary data.</text>
</comment>
<evidence type="ECO:0000256" key="2">
    <source>
        <dbReference type="PROSITE-ProRule" id="PRU00591"/>
    </source>
</evidence>
<gene>
    <name evidence="5" type="ORF">IAA06_09915</name>
</gene>
<accession>A0A9D2LT00</accession>
<feature type="chain" id="PRO_5038541735" description="Transglutaminase-like domain-containing protein" evidence="3">
    <location>
        <begin position="29"/>
        <end position="266"/>
    </location>
</feature>
<sequence length="266" mass="30285">MKKEGLCRKMLLLLLTLCLTFTSVPVMAAEEVPVNVTATAASVKQGWVKEKVGYCYYVKGKKITNAWRTISGKRYYFGANGARKTGWYTIGNKSYYFNSQGVCQKSKKIDAALVKTMDKIIKNGKITENTADSAALKRLFTYCTKNFKYQRVMGFKPSSGWEYTYAKRMLTTKKGSCYHDAAAFAFLAKRATGLPVRICIGTSNAFNTKNWQAHGWVEIKIGNTWYTYDTNANRFSSLRKGKWYQQKRTAMEGKIYKTQKTFNVLL</sequence>
<dbReference type="AlphaFoldDB" id="A0A9D2LT00"/>
<keyword evidence="3" id="KW-0732">Signal</keyword>
<dbReference type="Pfam" id="PF01841">
    <property type="entry name" value="Transglut_core"/>
    <property type="match status" value="1"/>
</dbReference>
<evidence type="ECO:0000256" key="3">
    <source>
        <dbReference type="SAM" id="SignalP"/>
    </source>
</evidence>
<dbReference type="SMART" id="SM00460">
    <property type="entry name" value="TGc"/>
    <property type="match status" value="1"/>
</dbReference>
<dbReference type="SUPFAM" id="SSF69360">
    <property type="entry name" value="Cell wall binding repeat"/>
    <property type="match status" value="1"/>
</dbReference>
<reference evidence="5" key="2">
    <citation type="submission" date="2021-04" db="EMBL/GenBank/DDBJ databases">
        <authorList>
            <person name="Gilroy R."/>
        </authorList>
    </citation>
    <scope>NUCLEOTIDE SEQUENCE</scope>
    <source>
        <strain evidence="5">ChiSjej1B19-5720</strain>
    </source>
</reference>
<dbReference type="InterPro" id="IPR038765">
    <property type="entry name" value="Papain-like_cys_pep_sf"/>
</dbReference>
<dbReference type="InterPro" id="IPR018337">
    <property type="entry name" value="Cell_wall/Cho-bd_repeat"/>
</dbReference>
<dbReference type="InterPro" id="IPR002931">
    <property type="entry name" value="Transglutaminase-like"/>
</dbReference>
<feature type="repeat" description="Cell wall-binding" evidence="2">
    <location>
        <begin position="84"/>
        <end position="103"/>
    </location>
</feature>
<proteinExistence type="predicted"/>
<evidence type="ECO:0000313" key="6">
    <source>
        <dbReference type="Proteomes" id="UP000823842"/>
    </source>
</evidence>
<dbReference type="PROSITE" id="PS51170">
    <property type="entry name" value="CW"/>
    <property type="match status" value="1"/>
</dbReference>
<dbReference type="Gene3D" id="2.10.270.10">
    <property type="entry name" value="Cholin Binding"/>
    <property type="match status" value="1"/>
</dbReference>
<organism evidence="5 6">
    <name type="scientific">Candidatus Blautia faecavium</name>
    <dbReference type="NCBI Taxonomy" id="2838487"/>
    <lineage>
        <taxon>Bacteria</taxon>
        <taxon>Bacillati</taxon>
        <taxon>Bacillota</taxon>
        <taxon>Clostridia</taxon>
        <taxon>Lachnospirales</taxon>
        <taxon>Lachnospiraceae</taxon>
        <taxon>Blautia</taxon>
    </lineage>
</organism>
<feature type="domain" description="Transglutaminase-like" evidence="4">
    <location>
        <begin position="169"/>
        <end position="232"/>
    </location>
</feature>
<evidence type="ECO:0000259" key="4">
    <source>
        <dbReference type="SMART" id="SM00460"/>
    </source>
</evidence>
<evidence type="ECO:0000256" key="1">
    <source>
        <dbReference type="ARBA" id="ARBA00022737"/>
    </source>
</evidence>
<feature type="signal peptide" evidence="3">
    <location>
        <begin position="1"/>
        <end position="28"/>
    </location>
</feature>
<name>A0A9D2LT00_9FIRM</name>
<protein>
    <recommendedName>
        <fullName evidence="4">Transglutaminase-like domain-containing protein</fullName>
    </recommendedName>
</protein>